<keyword evidence="5 7" id="KW-0378">Hydrolase</keyword>
<gene>
    <name evidence="8" type="ORF">AQPE_1403</name>
</gene>
<keyword evidence="4" id="KW-0732">Signal</keyword>
<evidence type="ECO:0000256" key="6">
    <source>
        <dbReference type="ARBA" id="ARBA00022825"/>
    </source>
</evidence>
<dbReference type="GO" id="GO:0043171">
    <property type="term" value="P:peptide catabolic process"/>
    <property type="evidence" value="ECO:0007669"/>
    <property type="project" value="UniProtKB-UniRule"/>
</dbReference>
<evidence type="ECO:0000256" key="1">
    <source>
        <dbReference type="ARBA" id="ARBA00010491"/>
    </source>
</evidence>
<dbReference type="KEGG" id="anf:AQPE_1403"/>
<dbReference type="EC" id="3.4.14.-" evidence="7"/>
<accession>A0A5K7S7F7</accession>
<dbReference type="PANTHER" id="PTHR38469:SF1">
    <property type="entry name" value="PERIPLASMIC PEPTIDASE SUBFAMILY S1B"/>
    <property type="match status" value="1"/>
</dbReference>
<organism evidence="8 9">
    <name type="scientific">Aquipluma nitroreducens</name>
    <dbReference type="NCBI Taxonomy" id="2010828"/>
    <lineage>
        <taxon>Bacteria</taxon>
        <taxon>Pseudomonadati</taxon>
        <taxon>Bacteroidota</taxon>
        <taxon>Bacteroidia</taxon>
        <taxon>Marinilabiliales</taxon>
        <taxon>Prolixibacteraceae</taxon>
        <taxon>Aquipluma</taxon>
    </lineage>
</organism>
<dbReference type="GO" id="GO:0008239">
    <property type="term" value="F:dipeptidyl-peptidase activity"/>
    <property type="evidence" value="ECO:0007669"/>
    <property type="project" value="UniProtKB-UniRule"/>
</dbReference>
<evidence type="ECO:0000313" key="8">
    <source>
        <dbReference type="EMBL" id="BBE17254.1"/>
    </source>
</evidence>
<dbReference type="Pfam" id="PF10459">
    <property type="entry name" value="Peptidase_S46"/>
    <property type="match status" value="1"/>
</dbReference>
<dbReference type="FunFam" id="2.40.10.10:FF:000128">
    <property type="entry name" value="S46 family peptidase"/>
    <property type="match status" value="1"/>
</dbReference>
<dbReference type="AlphaFoldDB" id="A0A5K7S7F7"/>
<dbReference type="Proteomes" id="UP001193389">
    <property type="component" value="Chromosome"/>
</dbReference>
<reference evidence="8" key="1">
    <citation type="journal article" date="2020" name="Int. J. Syst. Evol. Microbiol.">
        <title>Aquipluma nitroreducens gen. nov. sp. nov., a novel facultatively anaerobic bacterium isolated from a freshwater lake.</title>
        <authorList>
            <person name="Watanabe M."/>
            <person name="Kojima H."/>
            <person name="Fukui M."/>
        </authorList>
    </citation>
    <scope>NUCLEOTIDE SEQUENCE</scope>
    <source>
        <strain evidence="8">MeG22</strain>
    </source>
</reference>
<dbReference type="EMBL" id="AP018694">
    <property type="protein sequence ID" value="BBE17254.1"/>
    <property type="molecule type" value="Genomic_DNA"/>
</dbReference>
<protein>
    <recommendedName>
        <fullName evidence="7">Dipeptidyl-peptidase</fullName>
        <ecNumber evidence="7">3.4.14.-</ecNumber>
    </recommendedName>
</protein>
<dbReference type="InterPro" id="IPR009003">
    <property type="entry name" value="Peptidase_S1_PA"/>
</dbReference>
<evidence type="ECO:0000256" key="2">
    <source>
        <dbReference type="ARBA" id="ARBA00022438"/>
    </source>
</evidence>
<dbReference type="RefSeq" id="WP_318350269.1">
    <property type="nucleotide sequence ID" value="NZ_AP018694.1"/>
</dbReference>
<evidence type="ECO:0000256" key="4">
    <source>
        <dbReference type="ARBA" id="ARBA00022729"/>
    </source>
</evidence>
<dbReference type="InterPro" id="IPR019500">
    <property type="entry name" value="Pep_S46"/>
</dbReference>
<dbReference type="GO" id="GO:0006508">
    <property type="term" value="P:proteolysis"/>
    <property type="evidence" value="ECO:0007669"/>
    <property type="project" value="UniProtKB-KW"/>
</dbReference>
<evidence type="ECO:0000256" key="3">
    <source>
        <dbReference type="ARBA" id="ARBA00022670"/>
    </source>
</evidence>
<keyword evidence="3 7" id="KW-0645">Protease</keyword>
<comment type="similarity">
    <text evidence="1 7">Belongs to the peptidase S46 family.</text>
</comment>
<comment type="function">
    <text evidence="7">Catalyzes the removal of dipeptides from the N-terminus of oligopeptides.</text>
</comment>
<evidence type="ECO:0000256" key="5">
    <source>
        <dbReference type="ARBA" id="ARBA00022801"/>
    </source>
</evidence>
<sequence length="717" mass="82357">MKRFLAIVAFIQVILPGMVKADEGMWLPALINKLNINQMSKEGCSLKAEDIYSINHSSLKDAVVALDHGSCTAELISDEGLLLTNHHCGFDEIQEHSSVDHDYLQNGFWAKTKEEELPNVGKTASFLIRFEDVSEKVLSQLNDQMSTDDRNKKVREVSNEIEKEATGDTHYEARVQALYNENRYYLFVYETFRDIRLVGAPPQSMGKFGGDTDNWMWPRHTADFSMFRIYCGKDGKPASYSKDNVPYKPKYYLPISLKGYKMGDFAMILGYPGSTNRYKTSYGIEYTMNITNPIRIKVREEKQRIMQEFMNTSRKARIMYSAKYARSANYYKYSIGQNQGLKRLNVLEKKRQLEDQFTKWVNADEQRKAKYGEALRLIANSYKNIEDEKAFEYMVESMVRGPEIFYFAYRTRPLYDALKSDKNSEHVSLASERVRSGLDEFFKDYDSETDQKIAAALFKIYDENVAPQYHPPFFKTVKLKYGNDFEKYTKELYAKSIFGSQERLVRFFEAPKAKVLEKDPLFQASLEIFRMMGLIGDETGKTTEALERGNRLFVGGLMEMEADKNFYPDANSSMRLTYGTVGDYIPRDAVKYNYFTTLKGYIEKEIPGDDEFDVPAKLKELYYAKDYGRYADADGNLRTCFMTNNDITGGNSGSPVINGKGELIGIAFDGNWEAMSGDIAFENDLQKCINVDIRFVLWTIDKMGGAQNLIDEMTIAN</sequence>
<dbReference type="InterPro" id="IPR043504">
    <property type="entry name" value="Peptidase_S1_PA_chymotrypsin"/>
</dbReference>
<dbReference type="PANTHER" id="PTHR38469">
    <property type="entry name" value="PERIPLASMIC PEPTIDASE SUBFAMILY S1B"/>
    <property type="match status" value="1"/>
</dbReference>
<dbReference type="SUPFAM" id="SSF50494">
    <property type="entry name" value="Trypsin-like serine proteases"/>
    <property type="match status" value="1"/>
</dbReference>
<dbReference type="Gene3D" id="2.40.10.10">
    <property type="entry name" value="Trypsin-like serine proteases"/>
    <property type="match status" value="1"/>
</dbReference>
<proteinExistence type="inferred from homology"/>
<keyword evidence="9" id="KW-1185">Reference proteome</keyword>
<evidence type="ECO:0000256" key="7">
    <source>
        <dbReference type="RuleBase" id="RU366067"/>
    </source>
</evidence>
<name>A0A5K7S7F7_9BACT</name>
<keyword evidence="6 7" id="KW-0720">Serine protease</keyword>
<dbReference type="GO" id="GO:0070009">
    <property type="term" value="F:serine-type aminopeptidase activity"/>
    <property type="evidence" value="ECO:0007669"/>
    <property type="project" value="UniProtKB-UniRule"/>
</dbReference>
<keyword evidence="2 7" id="KW-0031">Aminopeptidase</keyword>
<evidence type="ECO:0000313" key="9">
    <source>
        <dbReference type="Proteomes" id="UP001193389"/>
    </source>
</evidence>